<dbReference type="SUPFAM" id="SSF63411">
    <property type="entry name" value="LuxS/MPP-like metallohydrolase"/>
    <property type="match status" value="2"/>
</dbReference>
<dbReference type="AlphaFoldDB" id="A0A1M7PTZ5"/>
<protein>
    <submittedName>
        <fullName evidence="4">Predicted Zn-dependent peptidase</fullName>
    </submittedName>
</protein>
<dbReference type="STRING" id="388280.SAMN04488057_110158"/>
<dbReference type="RefSeq" id="WP_073095711.1">
    <property type="nucleotide sequence ID" value="NZ_FRCY01000010.1"/>
</dbReference>
<dbReference type="OrthoDB" id="9811314at2"/>
<reference evidence="4 5" key="1">
    <citation type="submission" date="2016-11" db="EMBL/GenBank/DDBJ databases">
        <authorList>
            <person name="Jaros S."/>
            <person name="Januszkiewicz K."/>
            <person name="Wedrychowicz H."/>
        </authorList>
    </citation>
    <scope>NUCLEOTIDE SEQUENCE [LARGE SCALE GENOMIC DNA]</scope>
    <source>
        <strain evidence="4 5">CGMCC 1.6102</strain>
    </source>
</reference>
<keyword evidence="5" id="KW-1185">Reference proteome</keyword>
<dbReference type="Proteomes" id="UP000184513">
    <property type="component" value="Unassembled WGS sequence"/>
</dbReference>
<feature type="domain" description="Peptidase M16 N-terminal" evidence="2">
    <location>
        <begin position="77"/>
        <end position="167"/>
    </location>
</feature>
<evidence type="ECO:0000259" key="2">
    <source>
        <dbReference type="Pfam" id="PF00675"/>
    </source>
</evidence>
<evidence type="ECO:0000313" key="5">
    <source>
        <dbReference type="Proteomes" id="UP000184513"/>
    </source>
</evidence>
<evidence type="ECO:0000256" key="1">
    <source>
        <dbReference type="SAM" id="SignalP"/>
    </source>
</evidence>
<dbReference type="Pfam" id="PF00675">
    <property type="entry name" value="Peptidase_M16"/>
    <property type="match status" value="1"/>
</dbReference>
<feature type="domain" description="Peptidase M16 C-terminal" evidence="3">
    <location>
        <begin position="197"/>
        <end position="376"/>
    </location>
</feature>
<dbReference type="InterPro" id="IPR011765">
    <property type="entry name" value="Pept_M16_N"/>
</dbReference>
<dbReference type="GO" id="GO:0046872">
    <property type="term" value="F:metal ion binding"/>
    <property type="evidence" value="ECO:0007669"/>
    <property type="project" value="InterPro"/>
</dbReference>
<keyword evidence="1" id="KW-0732">Signal</keyword>
<accession>A0A1M7PTZ5</accession>
<dbReference type="PANTHER" id="PTHR11851">
    <property type="entry name" value="METALLOPROTEASE"/>
    <property type="match status" value="1"/>
</dbReference>
<proteinExistence type="predicted"/>
<evidence type="ECO:0000259" key="3">
    <source>
        <dbReference type="Pfam" id="PF05193"/>
    </source>
</evidence>
<gene>
    <name evidence="4" type="ORF">SAMN04488057_110158</name>
</gene>
<dbReference type="Pfam" id="PF05193">
    <property type="entry name" value="Peptidase_M16_C"/>
    <property type="match status" value="1"/>
</dbReference>
<dbReference type="EMBL" id="FRCY01000010">
    <property type="protein sequence ID" value="SHN20943.1"/>
    <property type="molecule type" value="Genomic_DNA"/>
</dbReference>
<dbReference type="InterPro" id="IPR007863">
    <property type="entry name" value="Peptidase_M16_C"/>
</dbReference>
<feature type="chain" id="PRO_5012703557" evidence="1">
    <location>
        <begin position="20"/>
        <end position="682"/>
    </location>
</feature>
<dbReference type="PANTHER" id="PTHR11851:SF224">
    <property type="entry name" value="PROCESSING PROTEASE"/>
    <property type="match status" value="1"/>
</dbReference>
<name>A0A1M7PTZ5_9BACT</name>
<dbReference type="Gene3D" id="3.30.830.10">
    <property type="entry name" value="Metalloenzyme, LuxS/M16 peptidase-like"/>
    <property type="match status" value="2"/>
</dbReference>
<dbReference type="InterPro" id="IPR050361">
    <property type="entry name" value="MPP/UQCRC_Complex"/>
</dbReference>
<dbReference type="InterPro" id="IPR011249">
    <property type="entry name" value="Metalloenz_LuxS/M16"/>
</dbReference>
<sequence>MKNIYISLFAFLFAFTLHAQVDRTKLPEPGPAPSIEFADPATFTLENGLNVFVVPNDKLPRVSFFMILDRDPLFEGDKAGLTSFVGDMMMAGTESRSKDELDEAVDFIGASLSASSTALSASSLKKHQGQVLDLMTDVLYHPVFPEEELDKLKKQSLTNLAASKDDPDYLAGVVSSALVYGLDHPYGEPLTEKTIENVTVEDVRDYYTTYFKPNIAYLAIVGDIDEEEARQLADRYFSSWKKGEVPEFEYPRPTPPAENQVALLDRSSAVQSVINLSYPVEMHLPNEDYMATRVLNFILGEGFNSRLNGNLRESKGYTYGARSSFGSDQLIARFSANTSVRNAVTDSSIHEMIYEIRNMAESGITEDELEMAKANLSGRFGRSLENPNNIASFAINISRYGLPADFYSNYLQRLDALTVEDINEAARKYMMPENLYITVVGNGSEIKDGLARFGEVSLYNESGKEVQEIQLSDDSKTAPEIIADYLVAIGGRDAAESIKSAKLEMSAEVQGTKLDMVALHDMEGQRMIQKVLMMGNEASKTILKNGEATVSGMGQSQTLSDEQYEDLKMSSLWLIPELHYENMGYTIELDGASDIEGESAYKVVITNPTGGKVVNYYSIDSGLKLKSENQISGETFYLDYQEFEGVKIPVEMSLKSPMIPVPLNSKVNNLELNVTLSDQDFE</sequence>
<feature type="signal peptide" evidence="1">
    <location>
        <begin position="1"/>
        <end position="19"/>
    </location>
</feature>
<organism evidence="4 5">
    <name type="scientific">Cyclobacterium lianum</name>
    <dbReference type="NCBI Taxonomy" id="388280"/>
    <lineage>
        <taxon>Bacteria</taxon>
        <taxon>Pseudomonadati</taxon>
        <taxon>Bacteroidota</taxon>
        <taxon>Cytophagia</taxon>
        <taxon>Cytophagales</taxon>
        <taxon>Cyclobacteriaceae</taxon>
        <taxon>Cyclobacterium</taxon>
    </lineage>
</organism>
<evidence type="ECO:0000313" key="4">
    <source>
        <dbReference type="EMBL" id="SHN20943.1"/>
    </source>
</evidence>